<proteinExistence type="predicted"/>
<reference evidence="1 2" key="1">
    <citation type="submission" date="2023-09" db="EMBL/GenBank/DDBJ databases">
        <title>Multi-omics analysis of a traditional fermented food reveals byproduct-associated fungal strains for waste-to-food upcycling.</title>
        <authorList>
            <consortium name="Lawrence Berkeley National Laboratory"/>
            <person name="Rekdal V.M."/>
            <person name="Villalobos-Escobedo J.M."/>
            <person name="Rodriguez-Valeron N."/>
            <person name="Garcia M.O."/>
            <person name="Vasquez D.P."/>
            <person name="Damayanti I."/>
            <person name="Sorensen P.M."/>
            <person name="Baidoo E.E."/>
            <person name="De Carvalho A.C."/>
            <person name="Riley R."/>
            <person name="Lipzen A."/>
            <person name="He G."/>
            <person name="Yan M."/>
            <person name="Haridas S."/>
            <person name="Daum C."/>
            <person name="Yoshinaga Y."/>
            <person name="Ng V."/>
            <person name="Grigoriev I.V."/>
            <person name="Munk R."/>
            <person name="Nuraida L."/>
            <person name="Wijaya C.H."/>
            <person name="Morales P.-C."/>
            <person name="Keasling J.D."/>
        </authorList>
    </citation>
    <scope>NUCLEOTIDE SEQUENCE [LARGE SCALE GENOMIC DNA]</scope>
    <source>
        <strain evidence="1 2">FGSC 2613</strain>
    </source>
</reference>
<protein>
    <submittedName>
        <fullName evidence="1">Uncharacterized protein</fullName>
    </submittedName>
</protein>
<dbReference type="EMBL" id="JAVLET010000020">
    <property type="protein sequence ID" value="KAL0464996.1"/>
    <property type="molecule type" value="Genomic_DNA"/>
</dbReference>
<dbReference type="Proteomes" id="UP001451303">
    <property type="component" value="Unassembled WGS sequence"/>
</dbReference>
<comment type="caution">
    <text evidence="1">The sequence shown here is derived from an EMBL/GenBank/DDBJ whole genome shotgun (WGS) entry which is preliminary data.</text>
</comment>
<accession>A0ABR3CX44</accession>
<evidence type="ECO:0000313" key="1">
    <source>
        <dbReference type="EMBL" id="KAL0464996.1"/>
    </source>
</evidence>
<evidence type="ECO:0000313" key="2">
    <source>
        <dbReference type="Proteomes" id="UP001451303"/>
    </source>
</evidence>
<sequence>MRPRTGNSPESAGQRFDWVALGLLMCLLAEQWPRVPRMEWRYRAAASMAYSLFFLAPSFIYQRGSNGSGVRDVLRAVGRYCVLH</sequence>
<organism evidence="1 2">
    <name type="scientific">Neurospora intermedia</name>
    <dbReference type="NCBI Taxonomy" id="5142"/>
    <lineage>
        <taxon>Eukaryota</taxon>
        <taxon>Fungi</taxon>
        <taxon>Dikarya</taxon>
        <taxon>Ascomycota</taxon>
        <taxon>Pezizomycotina</taxon>
        <taxon>Sordariomycetes</taxon>
        <taxon>Sordariomycetidae</taxon>
        <taxon>Sordariales</taxon>
        <taxon>Sordariaceae</taxon>
        <taxon>Neurospora</taxon>
    </lineage>
</organism>
<name>A0ABR3CX44_NEUIN</name>
<keyword evidence="2" id="KW-1185">Reference proteome</keyword>
<gene>
    <name evidence="1" type="ORF">QR685DRAFT_454118</name>
</gene>